<dbReference type="SUPFAM" id="SSF51735">
    <property type="entry name" value="NAD(P)-binding Rossmann-fold domains"/>
    <property type="match status" value="1"/>
</dbReference>
<dbReference type="GO" id="GO:0005975">
    <property type="term" value="P:carbohydrate metabolic process"/>
    <property type="evidence" value="ECO:0007669"/>
    <property type="project" value="InterPro"/>
</dbReference>
<dbReference type="GO" id="GO:0004553">
    <property type="term" value="F:hydrolase activity, hydrolyzing O-glycosyl compounds"/>
    <property type="evidence" value="ECO:0007669"/>
    <property type="project" value="InterPro"/>
</dbReference>
<dbReference type="InterPro" id="IPR036291">
    <property type="entry name" value="NAD(P)-bd_dom_sf"/>
</dbReference>
<keyword evidence="4 10" id="KW-0520">NAD</keyword>
<keyword evidence="5 8" id="KW-0464">Manganese</keyword>
<dbReference type="InterPro" id="IPR022616">
    <property type="entry name" value="Glyco_hydro_4_C"/>
</dbReference>
<dbReference type="Proteomes" id="UP000660745">
    <property type="component" value="Unassembled WGS sequence"/>
</dbReference>
<keyword evidence="8" id="KW-0170">Cobalt</keyword>
<keyword evidence="2 8" id="KW-0479">Metal-binding</keyword>
<dbReference type="GO" id="GO:0046872">
    <property type="term" value="F:metal ion binding"/>
    <property type="evidence" value="ECO:0007669"/>
    <property type="project" value="UniProtKB-KW"/>
</dbReference>
<feature type="site" description="Increases basicity of active site Tyr" evidence="9">
    <location>
        <position position="106"/>
    </location>
</feature>
<accession>A0A918A7L1</accession>
<evidence type="ECO:0000256" key="7">
    <source>
        <dbReference type="PIRSR" id="PIRSR601088-2"/>
    </source>
</evidence>
<evidence type="ECO:0000259" key="11">
    <source>
        <dbReference type="Pfam" id="PF11975"/>
    </source>
</evidence>
<evidence type="ECO:0000256" key="1">
    <source>
        <dbReference type="ARBA" id="ARBA00010141"/>
    </source>
</evidence>
<dbReference type="GO" id="GO:0016616">
    <property type="term" value="F:oxidoreductase activity, acting on the CH-OH group of donors, NAD or NADP as acceptor"/>
    <property type="evidence" value="ECO:0007669"/>
    <property type="project" value="InterPro"/>
</dbReference>
<dbReference type="AlphaFoldDB" id="A0A918A7L1"/>
<feature type="domain" description="Glycosyl hydrolase family 4 C-terminal" evidence="11">
    <location>
        <begin position="190"/>
        <end position="393"/>
    </location>
</feature>
<dbReference type="Pfam" id="PF11975">
    <property type="entry name" value="Glyco_hydro_4C"/>
    <property type="match status" value="1"/>
</dbReference>
<feature type="binding site" evidence="7">
    <location>
        <position position="90"/>
    </location>
    <ligand>
        <name>substrate</name>
    </ligand>
</feature>
<feature type="binding site" evidence="7">
    <location>
        <position position="261"/>
    </location>
    <ligand>
        <name>substrate</name>
    </ligand>
</feature>
<name>A0A918A7L1_9ACTN</name>
<dbReference type="PANTHER" id="PTHR32092">
    <property type="entry name" value="6-PHOSPHO-BETA-GLUCOSIDASE-RELATED"/>
    <property type="match status" value="1"/>
</dbReference>
<dbReference type="RefSeq" id="WP_189140539.1">
    <property type="nucleotide sequence ID" value="NZ_BMNK01000007.1"/>
</dbReference>
<dbReference type="InterPro" id="IPR001088">
    <property type="entry name" value="Glyco_hydro_4"/>
</dbReference>
<sequence>MRLAVVGGGSTYTPELIDGFARLRDELPVTEIALIDPDKSRLEVVAGVARRMLAHAGHPARIVATSSVEEGVAGARAVLFQLRVGGQAAREVDETLPLRCGCVGQETTGAGGLAKALRTVPVVLEIADVVRREAPDAWIVDFTNPVGIVTRALLDAGHRAIGLCNVAIGFQRRFAATLGVEPSRVSLGHVGLNHLSWERAVFLDGRDVLPSLLAGHAEEIAADLGLRPGLLRRLGSVPSYYLRYFYAHDAVVAEQRAKPSRAAEVAAMERRLLAMYADPAVVTKPELLSERGGAFYSEAAVALIASLLGDRGDIQVVNVRNGGTLPFLDPEAVIEVPATVTASGAAPLPVTPVEPLYAGLIAHVSAYETLALGAALHGGADRVRDALLAHPLVGQDAVAQELTGLLLKADRGHLPWAVS</sequence>
<comment type="similarity">
    <text evidence="1 10">Belongs to the glycosyl hydrolase 4 family.</text>
</comment>
<protein>
    <submittedName>
        <fullName evidence="12">6-phospho-beta-glucosidase</fullName>
    </submittedName>
</protein>
<evidence type="ECO:0000256" key="2">
    <source>
        <dbReference type="ARBA" id="ARBA00022723"/>
    </source>
</evidence>
<gene>
    <name evidence="12" type="ORF">GCM10012278_43900</name>
</gene>
<evidence type="ECO:0000256" key="10">
    <source>
        <dbReference type="RuleBase" id="RU361152"/>
    </source>
</evidence>
<comment type="caution">
    <text evidence="12">The sequence shown here is derived from an EMBL/GenBank/DDBJ whole genome shotgun (WGS) entry which is preliminary data.</text>
</comment>
<feature type="binding site" evidence="7">
    <location>
        <position position="144"/>
    </location>
    <ligand>
        <name>substrate</name>
    </ligand>
</feature>
<evidence type="ECO:0000313" key="12">
    <source>
        <dbReference type="EMBL" id="GGP09189.1"/>
    </source>
</evidence>
<dbReference type="Pfam" id="PF02056">
    <property type="entry name" value="Glyco_hydro_4"/>
    <property type="match status" value="1"/>
</dbReference>
<keyword evidence="8" id="KW-0533">Nickel</keyword>
<dbReference type="InterPro" id="IPR015955">
    <property type="entry name" value="Lactate_DH/Glyco_Ohase_4_C"/>
</dbReference>
<keyword evidence="8" id="KW-0408">Iron</keyword>
<feature type="binding site" evidence="8">
    <location>
        <position position="164"/>
    </location>
    <ligand>
        <name>Mn(2+)</name>
        <dbReference type="ChEBI" id="CHEBI:29035"/>
    </ligand>
</feature>
<evidence type="ECO:0000256" key="6">
    <source>
        <dbReference type="ARBA" id="ARBA00023295"/>
    </source>
</evidence>
<dbReference type="PANTHER" id="PTHR32092:SF5">
    <property type="entry name" value="6-PHOSPHO-BETA-GLUCOSIDASE"/>
    <property type="match status" value="1"/>
</dbReference>
<keyword evidence="13" id="KW-1185">Reference proteome</keyword>
<keyword evidence="6 10" id="KW-0326">Glycosidase</keyword>
<dbReference type="Gene3D" id="3.40.50.720">
    <property type="entry name" value="NAD(P)-binding Rossmann-like Domain"/>
    <property type="match status" value="1"/>
</dbReference>
<dbReference type="Gene3D" id="3.90.110.10">
    <property type="entry name" value="Lactate dehydrogenase/glycoside hydrolase, family 4, C-terminal"/>
    <property type="match status" value="1"/>
</dbReference>
<dbReference type="PRINTS" id="PR00732">
    <property type="entry name" value="GLHYDRLASE4"/>
</dbReference>
<dbReference type="EMBL" id="BMNK01000007">
    <property type="protein sequence ID" value="GGP09189.1"/>
    <property type="molecule type" value="Genomic_DNA"/>
</dbReference>
<feature type="binding site" evidence="8">
    <location>
        <position position="194"/>
    </location>
    <ligand>
        <name>Mn(2+)</name>
        <dbReference type="ChEBI" id="CHEBI:29035"/>
    </ligand>
</feature>
<evidence type="ECO:0000256" key="4">
    <source>
        <dbReference type="ARBA" id="ARBA00023027"/>
    </source>
</evidence>
<reference evidence="12" key="2">
    <citation type="submission" date="2020-09" db="EMBL/GenBank/DDBJ databases">
        <authorList>
            <person name="Sun Q."/>
            <person name="Zhou Y."/>
        </authorList>
    </citation>
    <scope>NUCLEOTIDE SEQUENCE</scope>
    <source>
        <strain evidence="12">CGMCC 4.7430</strain>
    </source>
</reference>
<evidence type="ECO:0000256" key="9">
    <source>
        <dbReference type="PIRSR" id="PIRSR601088-4"/>
    </source>
</evidence>
<organism evidence="12 13">
    <name type="scientific">Nonomuraea glycinis</name>
    <dbReference type="NCBI Taxonomy" id="2047744"/>
    <lineage>
        <taxon>Bacteria</taxon>
        <taxon>Bacillati</taxon>
        <taxon>Actinomycetota</taxon>
        <taxon>Actinomycetes</taxon>
        <taxon>Streptosporangiales</taxon>
        <taxon>Streptosporangiaceae</taxon>
        <taxon>Nonomuraea</taxon>
    </lineage>
</organism>
<evidence type="ECO:0000256" key="8">
    <source>
        <dbReference type="PIRSR" id="PIRSR601088-3"/>
    </source>
</evidence>
<proteinExistence type="inferred from homology"/>
<evidence type="ECO:0000313" key="13">
    <source>
        <dbReference type="Proteomes" id="UP000660745"/>
    </source>
</evidence>
<keyword evidence="3 10" id="KW-0378">Hydrolase</keyword>
<dbReference type="SUPFAM" id="SSF56327">
    <property type="entry name" value="LDH C-terminal domain-like"/>
    <property type="match status" value="1"/>
</dbReference>
<evidence type="ECO:0000256" key="5">
    <source>
        <dbReference type="ARBA" id="ARBA00023211"/>
    </source>
</evidence>
<dbReference type="CDD" id="cd05296">
    <property type="entry name" value="GH4_P_beta_glucosidase"/>
    <property type="match status" value="1"/>
</dbReference>
<reference evidence="12" key="1">
    <citation type="journal article" date="2014" name="Int. J. Syst. Evol. Microbiol.">
        <title>Complete genome sequence of Corynebacterium casei LMG S-19264T (=DSM 44701T), isolated from a smear-ripened cheese.</title>
        <authorList>
            <consortium name="US DOE Joint Genome Institute (JGI-PGF)"/>
            <person name="Walter F."/>
            <person name="Albersmeier A."/>
            <person name="Kalinowski J."/>
            <person name="Ruckert C."/>
        </authorList>
    </citation>
    <scope>NUCLEOTIDE SEQUENCE</scope>
    <source>
        <strain evidence="12">CGMCC 4.7430</strain>
    </source>
</reference>
<evidence type="ECO:0000256" key="3">
    <source>
        <dbReference type="ARBA" id="ARBA00022801"/>
    </source>
</evidence>
<comment type="cofactor">
    <cofactor evidence="10">
        <name>NAD(+)</name>
        <dbReference type="ChEBI" id="CHEBI:57540"/>
    </cofactor>
    <text evidence="10">Binds 1 NAD(+) per subunit.</text>
</comment>